<name>A0A3P1CPN0_9BACT</name>
<organism evidence="1 2">
    <name type="scientific">Larkinella knui</name>
    <dbReference type="NCBI Taxonomy" id="2025310"/>
    <lineage>
        <taxon>Bacteria</taxon>
        <taxon>Pseudomonadati</taxon>
        <taxon>Bacteroidota</taxon>
        <taxon>Cytophagia</taxon>
        <taxon>Cytophagales</taxon>
        <taxon>Spirosomataceae</taxon>
        <taxon>Larkinella</taxon>
    </lineage>
</organism>
<evidence type="ECO:0000313" key="1">
    <source>
        <dbReference type="EMBL" id="RRB15215.1"/>
    </source>
</evidence>
<dbReference type="AlphaFoldDB" id="A0A3P1CPN0"/>
<comment type="caution">
    <text evidence="1">The sequence shown here is derived from an EMBL/GenBank/DDBJ whole genome shotgun (WGS) entry which is preliminary data.</text>
</comment>
<dbReference type="EMBL" id="RQJP01000002">
    <property type="protein sequence ID" value="RRB15215.1"/>
    <property type="molecule type" value="Genomic_DNA"/>
</dbReference>
<gene>
    <name evidence="1" type="ORF">EHT87_11775</name>
</gene>
<evidence type="ECO:0000313" key="2">
    <source>
        <dbReference type="Proteomes" id="UP000274271"/>
    </source>
</evidence>
<sequence>MAIQTPSARTVSVYLFDVKKVILAISGTIWAIDSVEFGTVIRASIRKVNFSIIIPRPGERGDYILIEKNSHIVKSIDGLIAWLHTLIES</sequence>
<proteinExistence type="predicted"/>
<reference evidence="1 2" key="1">
    <citation type="submission" date="2018-11" db="EMBL/GenBank/DDBJ databases">
        <authorList>
            <person name="Zhou Z."/>
            <person name="Wang G."/>
        </authorList>
    </citation>
    <scope>NUCLEOTIDE SEQUENCE [LARGE SCALE GENOMIC DNA]</scope>
    <source>
        <strain evidence="1 2">KCTC42998</strain>
    </source>
</reference>
<accession>A0A3P1CPN0</accession>
<dbReference type="RefSeq" id="WP_124906819.1">
    <property type="nucleotide sequence ID" value="NZ_RQJP01000002.1"/>
</dbReference>
<dbReference type="Proteomes" id="UP000274271">
    <property type="component" value="Unassembled WGS sequence"/>
</dbReference>
<keyword evidence="2" id="KW-1185">Reference proteome</keyword>
<protein>
    <submittedName>
        <fullName evidence="1">Uncharacterized protein</fullName>
    </submittedName>
</protein>